<proteinExistence type="predicted"/>
<gene>
    <name evidence="2" type="ORF">D7Z26_26205</name>
</gene>
<dbReference type="Proteomes" id="UP000282076">
    <property type="component" value="Unassembled WGS sequence"/>
</dbReference>
<comment type="caution">
    <text evidence="2">The sequence shown here is derived from an EMBL/GenBank/DDBJ whole genome shotgun (WGS) entry which is preliminary data.</text>
</comment>
<dbReference type="SMART" id="SM01251">
    <property type="entry name" value="KbaA"/>
    <property type="match status" value="1"/>
</dbReference>
<feature type="transmembrane region" description="Helical" evidence="1">
    <location>
        <begin position="54"/>
        <end position="82"/>
    </location>
</feature>
<keyword evidence="3" id="KW-1185">Reference proteome</keyword>
<protein>
    <recommendedName>
        <fullName evidence="4">KinB signaling pathway activation protein</fullName>
    </recommendedName>
</protein>
<accession>A0A494XAN1</accession>
<feature type="transmembrane region" description="Helical" evidence="1">
    <location>
        <begin position="20"/>
        <end position="42"/>
    </location>
</feature>
<feature type="transmembrane region" description="Helical" evidence="1">
    <location>
        <begin position="149"/>
        <end position="170"/>
    </location>
</feature>
<dbReference type="GO" id="GO:0045881">
    <property type="term" value="P:positive regulation of sporulation resulting in formation of a cellular spore"/>
    <property type="evidence" value="ECO:0007669"/>
    <property type="project" value="InterPro"/>
</dbReference>
<dbReference type="AlphaFoldDB" id="A0A494XAN1"/>
<name>A0A494XAN1_9BACL</name>
<organism evidence="2 3">
    <name type="scientific">Cohnella endophytica</name>
    <dbReference type="NCBI Taxonomy" id="2419778"/>
    <lineage>
        <taxon>Bacteria</taxon>
        <taxon>Bacillati</taxon>
        <taxon>Bacillota</taxon>
        <taxon>Bacilli</taxon>
        <taxon>Bacillales</taxon>
        <taxon>Paenibacillaceae</taxon>
        <taxon>Cohnella</taxon>
    </lineage>
</organism>
<keyword evidence="1" id="KW-0472">Membrane</keyword>
<evidence type="ECO:0000313" key="2">
    <source>
        <dbReference type="EMBL" id="RKP45139.1"/>
    </source>
</evidence>
<evidence type="ECO:0000256" key="1">
    <source>
        <dbReference type="SAM" id="Phobius"/>
    </source>
</evidence>
<feature type="transmembrane region" description="Helical" evidence="1">
    <location>
        <begin position="123"/>
        <end position="142"/>
    </location>
</feature>
<dbReference type="InterPro" id="IPR024164">
    <property type="entry name" value="KinB-signalling_activ"/>
</dbReference>
<keyword evidence="1" id="KW-1133">Transmembrane helix</keyword>
<dbReference type="EMBL" id="RBZM01000016">
    <property type="protein sequence ID" value="RKP45139.1"/>
    <property type="molecule type" value="Genomic_DNA"/>
</dbReference>
<reference evidence="2 3" key="1">
    <citation type="submission" date="2018-10" db="EMBL/GenBank/DDBJ databases">
        <title>Cohnella sp. M2MS4P-1, whole genome shotgun sequence.</title>
        <authorList>
            <person name="Tuo L."/>
        </authorList>
    </citation>
    <scope>NUCLEOTIDE SEQUENCE [LARGE SCALE GENOMIC DNA]</scope>
    <source>
        <strain evidence="2 3">M2MS4P-1</strain>
    </source>
</reference>
<evidence type="ECO:0008006" key="4">
    <source>
        <dbReference type="Google" id="ProtNLM"/>
    </source>
</evidence>
<dbReference type="Pfam" id="PF14089">
    <property type="entry name" value="KbaA"/>
    <property type="match status" value="1"/>
</dbReference>
<keyword evidence="1" id="KW-0812">Transmembrane</keyword>
<sequence>MIVIIQRRFQALNLRKWMKLFGTTILIGAIVTVVGSVCIQLFNPEFRDVAAGEWLSYILMTALFGMTFGAFSHMGFFAYLMLNYIARTIFKRPYYWVAVQGFLAVFVLIEIAYWTYGTNFPDYTYWAIPLAMLAGSVLVAWLKVSQTSAGAWIPTVFFLVAISTMESIPVFKTADISSLLYQLIPLFICNAYQIIQLHRILGPAPSVNPIAAATK</sequence>
<feature type="transmembrane region" description="Helical" evidence="1">
    <location>
        <begin position="94"/>
        <end position="117"/>
    </location>
</feature>
<evidence type="ECO:0000313" key="3">
    <source>
        <dbReference type="Proteomes" id="UP000282076"/>
    </source>
</evidence>